<accession>A0A4Y8ZUT4</accession>
<evidence type="ECO:0000313" key="2">
    <source>
        <dbReference type="EMBL" id="TFI59674.1"/>
    </source>
</evidence>
<keyword evidence="3" id="KW-1185">Reference proteome</keyword>
<dbReference type="OrthoDB" id="1495896at2"/>
<dbReference type="RefSeq" id="WP_135083734.1">
    <property type="nucleotide sequence ID" value="NZ_SPDV01000004.1"/>
</dbReference>
<keyword evidence="1" id="KW-0472">Membrane</keyword>
<dbReference type="Pfam" id="PF05751">
    <property type="entry name" value="FixH"/>
    <property type="match status" value="1"/>
</dbReference>
<proteinExistence type="predicted"/>
<comment type="caution">
    <text evidence="2">The sequence shown here is derived from an EMBL/GenBank/DDBJ whole genome shotgun (WGS) entry which is preliminary data.</text>
</comment>
<organism evidence="2 3">
    <name type="scientific">Sphingomonas parva</name>
    <dbReference type="NCBI Taxonomy" id="2555898"/>
    <lineage>
        <taxon>Bacteria</taxon>
        <taxon>Pseudomonadati</taxon>
        <taxon>Pseudomonadota</taxon>
        <taxon>Alphaproteobacteria</taxon>
        <taxon>Sphingomonadales</taxon>
        <taxon>Sphingomonadaceae</taxon>
        <taxon>Sphingomonas</taxon>
    </lineage>
</organism>
<sequence length="153" mass="16514">MTPTRGFTGWHMTGILIAFFGVIIAVNLTMATFATRTFGGKVVENSYVASQQFNRWLAEARAQKALGWQHAVTLGSDRRVGVTLGVAGKPLAGALVSAVARHPVGREGEVAVRFVSAGPGRYESDYPLPAGRWYLHLEVVRGADRAAFIETVQ</sequence>
<dbReference type="EMBL" id="SPDV01000004">
    <property type="protein sequence ID" value="TFI59674.1"/>
    <property type="molecule type" value="Genomic_DNA"/>
</dbReference>
<dbReference type="InterPro" id="IPR018037">
    <property type="entry name" value="FixH_proteobacterial"/>
</dbReference>
<gene>
    <name evidence="2" type="ORF">E2493_03390</name>
</gene>
<reference evidence="2 3" key="1">
    <citation type="submission" date="2019-03" db="EMBL/GenBank/DDBJ databases">
        <title>Genome sequence of Sphingomonas sp. 17J27-24.</title>
        <authorList>
            <person name="Kim M."/>
            <person name="Maeng S."/>
            <person name="Sathiyaraj S."/>
        </authorList>
    </citation>
    <scope>NUCLEOTIDE SEQUENCE [LARGE SCALE GENOMIC DNA]</scope>
    <source>
        <strain evidence="2 3">17J27-24</strain>
    </source>
</reference>
<dbReference type="PIRSF" id="PIRSF011386">
    <property type="entry name" value="FixH"/>
    <property type="match status" value="1"/>
</dbReference>
<name>A0A4Y8ZUT4_9SPHN</name>
<feature type="transmembrane region" description="Helical" evidence="1">
    <location>
        <begin position="12"/>
        <end position="34"/>
    </location>
</feature>
<protein>
    <recommendedName>
        <fullName evidence="4">Nitrogen fixation protein FixH</fullName>
    </recommendedName>
</protein>
<evidence type="ECO:0000256" key="1">
    <source>
        <dbReference type="SAM" id="Phobius"/>
    </source>
</evidence>
<keyword evidence="1" id="KW-1133">Transmembrane helix</keyword>
<evidence type="ECO:0000313" key="3">
    <source>
        <dbReference type="Proteomes" id="UP000298213"/>
    </source>
</evidence>
<dbReference type="AlphaFoldDB" id="A0A4Y8ZUT4"/>
<keyword evidence="1" id="KW-0812">Transmembrane</keyword>
<dbReference type="Proteomes" id="UP000298213">
    <property type="component" value="Unassembled WGS sequence"/>
</dbReference>
<evidence type="ECO:0008006" key="4">
    <source>
        <dbReference type="Google" id="ProtNLM"/>
    </source>
</evidence>
<dbReference type="InterPro" id="IPR008620">
    <property type="entry name" value="FixH"/>
</dbReference>